<sequence length="228" mass="25592">MFLLLSHPLDPNGYAWPGEPVVKIKQCTDVNETIPFCSFVSEVPNHFGTHMDAPRHFLKDGLSINELPIEYFCHTEVALLEIPKGKIEGIRAEDLNPYTNIIAKCSFILIRTGFEQYRDTNQDMYQNYSPFISKCAGIYLTENFPNLKGIGVDFLSIGTASNEIDENDSPIHSHRNLLGFFSGKFVCAIEDMHLSEIPAGSEIVRFFNLPLKIVGLDSSQVSCVIETK</sequence>
<dbReference type="EMBL" id="LJDB01000027">
    <property type="protein sequence ID" value="ONI41859.1"/>
    <property type="molecule type" value="Genomic_DNA"/>
</dbReference>
<name>A0ACC8XF82_9FIRM</name>
<proteinExistence type="predicted"/>
<reference evidence="1" key="1">
    <citation type="submission" date="2016-08" db="EMBL/GenBank/DDBJ databases">
        <authorList>
            <person name="Ngugi D.K."/>
            <person name="Miyake S."/>
            <person name="Stingl U."/>
        </authorList>
    </citation>
    <scope>NUCLEOTIDE SEQUENCE</scope>
    <source>
        <strain evidence="1">SCG-B11WGA-EpuloA1</strain>
    </source>
</reference>
<gene>
    <name evidence="1" type="ORF">AN396_02980</name>
</gene>
<comment type="caution">
    <text evidence="1">The sequence shown here is derived from an EMBL/GenBank/DDBJ whole genome shotgun (WGS) entry which is preliminary data.</text>
</comment>
<protein>
    <submittedName>
        <fullName evidence="1">Cyclase</fullName>
    </submittedName>
</protein>
<evidence type="ECO:0000313" key="1">
    <source>
        <dbReference type="EMBL" id="ONI41859.1"/>
    </source>
</evidence>
<organism evidence="1 2">
    <name type="scientific">Candidatus Epulonipiscium fishelsonii</name>
    <dbReference type="NCBI Taxonomy" id="77094"/>
    <lineage>
        <taxon>Bacteria</taxon>
        <taxon>Bacillati</taxon>
        <taxon>Bacillota</taxon>
        <taxon>Clostridia</taxon>
        <taxon>Lachnospirales</taxon>
        <taxon>Lachnospiraceae</taxon>
        <taxon>Candidatus Epulonipiscium</taxon>
    </lineage>
</organism>
<dbReference type="Proteomes" id="UP000188605">
    <property type="component" value="Unassembled WGS sequence"/>
</dbReference>
<keyword evidence="2" id="KW-1185">Reference proteome</keyword>
<accession>A0ACC8XF82</accession>
<evidence type="ECO:0000313" key="2">
    <source>
        <dbReference type="Proteomes" id="UP000188605"/>
    </source>
</evidence>